<dbReference type="InterPro" id="IPR036742">
    <property type="entry name" value="ATP_synth_F1_esu_sf_mt"/>
</dbReference>
<comment type="similarity">
    <text evidence="2">Belongs to the eukaryotic ATPase epsilon family.</text>
</comment>
<dbReference type="GO" id="GO:0045259">
    <property type="term" value="C:proton-transporting ATP synthase complex"/>
    <property type="evidence" value="ECO:0007669"/>
    <property type="project" value="InterPro"/>
</dbReference>
<protein>
    <recommendedName>
        <fullName evidence="11">Cytochrome b-c1 complex subunit 2, mitochondrial</fullName>
    </recommendedName>
    <alternativeName>
        <fullName evidence="12">Core protein II</fullName>
    </alternativeName>
</protein>
<accession>A0A9P8L2C9</accession>
<keyword evidence="9" id="KW-0472">Membrane</keyword>
<feature type="domain" description="Peptidase M16 N-terminal" evidence="13">
    <location>
        <begin position="48"/>
        <end position="186"/>
    </location>
</feature>
<evidence type="ECO:0000313" key="15">
    <source>
        <dbReference type="EMBL" id="KAH0537159.1"/>
    </source>
</evidence>
<keyword evidence="3" id="KW-0813">Transport</keyword>
<dbReference type="SUPFAM" id="SSF48690">
    <property type="entry name" value="Epsilon subunit of mitochondrial F1F0-ATP synthase"/>
    <property type="match status" value="1"/>
</dbReference>
<evidence type="ECO:0000256" key="10">
    <source>
        <dbReference type="ARBA" id="ARBA00038146"/>
    </source>
</evidence>
<evidence type="ECO:0000256" key="1">
    <source>
        <dbReference type="ARBA" id="ARBA00004443"/>
    </source>
</evidence>
<keyword evidence="6" id="KW-0809">Transit peptide</keyword>
<comment type="subcellular location">
    <subcellularLocation>
        <location evidence="1">Mitochondrion inner membrane</location>
        <topology evidence="1">Peripheral membrane protein</topology>
        <orientation evidence="1">Matrix side</orientation>
    </subcellularLocation>
</comment>
<dbReference type="Pfam" id="PF04627">
    <property type="entry name" value="ATP-synt_Eps"/>
    <property type="match status" value="1"/>
</dbReference>
<name>A0A9P8L2C9_9PEZI</name>
<evidence type="ECO:0000256" key="7">
    <source>
        <dbReference type="ARBA" id="ARBA00022982"/>
    </source>
</evidence>
<evidence type="ECO:0000256" key="12">
    <source>
        <dbReference type="ARBA" id="ARBA00041372"/>
    </source>
</evidence>
<dbReference type="InterPro" id="IPR011765">
    <property type="entry name" value="Pept_M16_N"/>
</dbReference>
<evidence type="ECO:0000256" key="11">
    <source>
        <dbReference type="ARBA" id="ARBA00040751"/>
    </source>
</evidence>
<dbReference type="PANTHER" id="PTHR11851:SF209">
    <property type="entry name" value="CYTOCHROME B-C1 COMPLEX SUBUNIT 2, MITOCHONDRIAL"/>
    <property type="match status" value="1"/>
</dbReference>
<keyword evidence="7" id="KW-0249">Electron transport</keyword>
<dbReference type="InterPro" id="IPR050361">
    <property type="entry name" value="MPP/UQCRC_Complex"/>
</dbReference>
<comment type="similarity">
    <text evidence="10">Belongs to the peptidase M16 family. UQCRC2/QCR2 subfamily.</text>
</comment>
<keyword evidence="4" id="KW-0679">Respiratory chain</keyword>
<dbReference type="OrthoDB" id="6369905at2759"/>
<dbReference type="SUPFAM" id="SSF63411">
    <property type="entry name" value="LuxS/MPP-like metallohydrolase"/>
    <property type="match status" value="2"/>
</dbReference>
<keyword evidence="5" id="KW-0999">Mitochondrion inner membrane</keyword>
<sequence>MISRSSLGRITQLNFKQCCYQPANRRGLAAAVSESFKFQTGEAAGVKIASRDLTGPTTTLSLVAKAGTRYQTLPGIVDGLEKFAYKNTEKRSSLRITREAELLGGEISAYHSRENLVLQAKFLRDDLPYFVELLAEVASKTNFTAHEFHEEVIPILTLHHQRFLTSTQDLAHNSAHGIAFHRGLGAPLHATPSTLSKYLTEEAAIAAYSAAAYAKPNIAVVANGADPSILSKWAGEFFKDYPTSREATILESSASKYYGGEERTDHKSGNSLVIAFSGSRSFATGSSYKPEITVLAALLGGQPSIKWSSGFSLLSKAVSGHPGATISTAHATYSDAGLLFITLNGNANAIRGASAEVVKTLKSVAAGEVSKEDFSKAVALAKFRALEAGQEITSSLELMGSGLIHGIKPLQLDEVARTIGAVNVEQVTKAAKGMLSGKATVSAVGDLYVLPFAEEIGLTFLIRYNRYLAVSARVVRRSLKEGPRLQAERRGEMELKFAKWEVSLMSGE</sequence>
<dbReference type="Pfam" id="PF00675">
    <property type="entry name" value="Peptidase_M16"/>
    <property type="match status" value="1"/>
</dbReference>
<dbReference type="InterPro" id="IPR006721">
    <property type="entry name" value="ATP_synth_F1_esu_mt"/>
</dbReference>
<dbReference type="FunFam" id="3.30.830.10:FF:000021">
    <property type="entry name" value="Cytochrome b-c1 complex subunit 2"/>
    <property type="match status" value="1"/>
</dbReference>
<dbReference type="EMBL" id="JAGHQL010000159">
    <property type="protein sequence ID" value="KAH0537159.1"/>
    <property type="molecule type" value="Genomic_DNA"/>
</dbReference>
<comment type="caution">
    <text evidence="15">The sequence shown here is derived from an EMBL/GenBank/DDBJ whole genome shotgun (WGS) entry which is preliminary data.</text>
</comment>
<dbReference type="CDD" id="cd12153">
    <property type="entry name" value="F1-ATPase_epsilon"/>
    <property type="match status" value="1"/>
</dbReference>
<evidence type="ECO:0000256" key="2">
    <source>
        <dbReference type="ARBA" id="ARBA00009502"/>
    </source>
</evidence>
<evidence type="ECO:0000259" key="13">
    <source>
        <dbReference type="Pfam" id="PF00675"/>
    </source>
</evidence>
<evidence type="ECO:0000256" key="9">
    <source>
        <dbReference type="ARBA" id="ARBA00023136"/>
    </source>
</evidence>
<dbReference type="Gene3D" id="3.30.830.10">
    <property type="entry name" value="Metalloenzyme, LuxS/M16 peptidase-like"/>
    <property type="match status" value="2"/>
</dbReference>
<keyword evidence="16" id="KW-1185">Reference proteome</keyword>
<dbReference type="Gene3D" id="1.10.1620.20">
    <property type="entry name" value="ATP synthase, F1 complex, epsilon subunit superfamily, mitochondrial"/>
    <property type="match status" value="1"/>
</dbReference>
<dbReference type="GO" id="GO:0046933">
    <property type="term" value="F:proton-transporting ATP synthase activity, rotational mechanism"/>
    <property type="evidence" value="ECO:0007669"/>
    <property type="project" value="InterPro"/>
</dbReference>
<proteinExistence type="inferred from homology"/>
<evidence type="ECO:0000256" key="4">
    <source>
        <dbReference type="ARBA" id="ARBA00022660"/>
    </source>
</evidence>
<evidence type="ECO:0000256" key="8">
    <source>
        <dbReference type="ARBA" id="ARBA00023128"/>
    </source>
</evidence>
<dbReference type="InterPro" id="IPR007863">
    <property type="entry name" value="Peptidase_M16_C"/>
</dbReference>
<evidence type="ECO:0000259" key="14">
    <source>
        <dbReference type="Pfam" id="PF05193"/>
    </source>
</evidence>
<dbReference type="Proteomes" id="UP000698800">
    <property type="component" value="Unassembled WGS sequence"/>
</dbReference>
<evidence type="ECO:0000313" key="16">
    <source>
        <dbReference type="Proteomes" id="UP000698800"/>
    </source>
</evidence>
<dbReference type="GO" id="GO:0046872">
    <property type="term" value="F:metal ion binding"/>
    <property type="evidence" value="ECO:0007669"/>
    <property type="project" value="InterPro"/>
</dbReference>
<keyword evidence="8" id="KW-0496">Mitochondrion</keyword>
<dbReference type="Pfam" id="PF05193">
    <property type="entry name" value="Peptidase_M16_C"/>
    <property type="match status" value="1"/>
</dbReference>
<evidence type="ECO:0000256" key="5">
    <source>
        <dbReference type="ARBA" id="ARBA00022792"/>
    </source>
</evidence>
<organism evidence="15 16">
    <name type="scientific">Glutinoglossum americanum</name>
    <dbReference type="NCBI Taxonomy" id="1670608"/>
    <lineage>
        <taxon>Eukaryota</taxon>
        <taxon>Fungi</taxon>
        <taxon>Dikarya</taxon>
        <taxon>Ascomycota</taxon>
        <taxon>Pezizomycotina</taxon>
        <taxon>Geoglossomycetes</taxon>
        <taxon>Geoglossales</taxon>
        <taxon>Geoglossaceae</taxon>
        <taxon>Glutinoglossum</taxon>
    </lineage>
</organism>
<dbReference type="GO" id="GO:0005743">
    <property type="term" value="C:mitochondrial inner membrane"/>
    <property type="evidence" value="ECO:0007669"/>
    <property type="project" value="UniProtKB-SubCell"/>
</dbReference>
<feature type="domain" description="Peptidase M16 C-terminal" evidence="14">
    <location>
        <begin position="205"/>
        <end position="379"/>
    </location>
</feature>
<dbReference type="AlphaFoldDB" id="A0A9P8L2C9"/>
<evidence type="ECO:0000256" key="3">
    <source>
        <dbReference type="ARBA" id="ARBA00022448"/>
    </source>
</evidence>
<dbReference type="PANTHER" id="PTHR11851">
    <property type="entry name" value="METALLOPROTEASE"/>
    <property type="match status" value="1"/>
</dbReference>
<reference evidence="15" key="1">
    <citation type="submission" date="2021-03" db="EMBL/GenBank/DDBJ databases">
        <title>Comparative genomics and phylogenomic investigation of the class Geoglossomycetes provide insights into ecological specialization and systematics.</title>
        <authorList>
            <person name="Melie T."/>
            <person name="Pirro S."/>
            <person name="Miller A.N."/>
            <person name="Quandt A."/>
        </authorList>
    </citation>
    <scope>NUCLEOTIDE SEQUENCE</scope>
    <source>
        <strain evidence="15">GBOQ0MN5Z8</strain>
    </source>
</reference>
<dbReference type="InterPro" id="IPR011249">
    <property type="entry name" value="Metalloenz_LuxS/M16"/>
</dbReference>
<evidence type="ECO:0000256" key="6">
    <source>
        <dbReference type="ARBA" id="ARBA00022946"/>
    </source>
</evidence>
<gene>
    <name evidence="15" type="ORF">FGG08_006029</name>
</gene>